<evidence type="ECO:0000313" key="3">
    <source>
        <dbReference type="EMBL" id="CAF3880298.1"/>
    </source>
</evidence>
<dbReference type="EMBL" id="CAJNOQ010005919">
    <property type="protein sequence ID" value="CAF1116461.1"/>
    <property type="molecule type" value="Genomic_DNA"/>
</dbReference>
<dbReference type="GO" id="GO:0005730">
    <property type="term" value="C:nucleolus"/>
    <property type="evidence" value="ECO:0007669"/>
    <property type="project" value="TreeGrafter"/>
</dbReference>
<name>A0A814Q9E9_9BILA</name>
<protein>
    <recommendedName>
        <fullName evidence="5">Bystin</fullName>
    </recommendedName>
</protein>
<proteinExistence type="inferred from homology"/>
<dbReference type="GO" id="GO:0005737">
    <property type="term" value="C:cytoplasm"/>
    <property type="evidence" value="ECO:0007669"/>
    <property type="project" value="TreeGrafter"/>
</dbReference>
<keyword evidence="4" id="KW-1185">Reference proteome</keyword>
<accession>A0A814Q9E9</accession>
<evidence type="ECO:0008006" key="5">
    <source>
        <dbReference type="Google" id="ProtNLM"/>
    </source>
</evidence>
<comment type="similarity">
    <text evidence="1">Belongs to the bystin family.</text>
</comment>
<reference evidence="2" key="1">
    <citation type="submission" date="2021-02" db="EMBL/GenBank/DDBJ databases">
        <authorList>
            <person name="Nowell W R."/>
        </authorList>
    </citation>
    <scope>NUCLEOTIDE SEQUENCE</scope>
</reference>
<dbReference type="Pfam" id="PF05291">
    <property type="entry name" value="Bystin"/>
    <property type="match status" value="1"/>
</dbReference>
<dbReference type="Proteomes" id="UP000663829">
    <property type="component" value="Unassembled WGS sequence"/>
</dbReference>
<dbReference type="GO" id="GO:0030515">
    <property type="term" value="F:snoRNA binding"/>
    <property type="evidence" value="ECO:0007669"/>
    <property type="project" value="TreeGrafter"/>
</dbReference>
<sequence length="304" mass="34909">MLPQLNDFSWYIDMKLVPDSGSVGGQRTQPSCVLCLDIKDPAVDAIDHGQQQRSPQGTLQIELSKETLSLVLDNFTRIHNKVEYEQNRKERRHGDPVKFSGALLDQIDGDRSVINKTNQRKQTRRFSNGQFEDEEQETERIIDNRLSVKIIQQGRRQQAEIDDELLHVDEEDEQVLRAFILSGTCTLREAIIISSIIAKTSIPMLHSAAALLKIAEMNYSGVNSIFIRILVEKHFALPFRVVDGPVLFYQVIKSLLKQTACFYSICAFKFCTDEREPPDLWHQALLSFIQYYRQDISYGTFLLI</sequence>
<dbReference type="GO" id="GO:0030688">
    <property type="term" value="C:preribosome, small subunit precursor"/>
    <property type="evidence" value="ECO:0007669"/>
    <property type="project" value="TreeGrafter"/>
</dbReference>
<dbReference type="Proteomes" id="UP000681722">
    <property type="component" value="Unassembled WGS sequence"/>
</dbReference>
<evidence type="ECO:0000313" key="2">
    <source>
        <dbReference type="EMBL" id="CAF1116461.1"/>
    </source>
</evidence>
<dbReference type="OrthoDB" id="2192561at2759"/>
<dbReference type="AlphaFoldDB" id="A0A814Q9E9"/>
<evidence type="ECO:0000313" key="4">
    <source>
        <dbReference type="Proteomes" id="UP000663829"/>
    </source>
</evidence>
<organism evidence="2 4">
    <name type="scientific">Didymodactylos carnosus</name>
    <dbReference type="NCBI Taxonomy" id="1234261"/>
    <lineage>
        <taxon>Eukaryota</taxon>
        <taxon>Metazoa</taxon>
        <taxon>Spiralia</taxon>
        <taxon>Gnathifera</taxon>
        <taxon>Rotifera</taxon>
        <taxon>Eurotatoria</taxon>
        <taxon>Bdelloidea</taxon>
        <taxon>Philodinida</taxon>
        <taxon>Philodinidae</taxon>
        <taxon>Didymodactylos</taxon>
    </lineage>
</organism>
<gene>
    <name evidence="2" type="ORF">GPM918_LOCUS19479</name>
    <name evidence="3" type="ORF">SRO942_LOCUS19476</name>
</gene>
<dbReference type="InterPro" id="IPR007955">
    <property type="entry name" value="Bystin"/>
</dbReference>
<dbReference type="PANTHER" id="PTHR12821:SF0">
    <property type="entry name" value="BYSTIN"/>
    <property type="match status" value="1"/>
</dbReference>
<evidence type="ECO:0000256" key="1">
    <source>
        <dbReference type="ARBA" id="ARBA00007114"/>
    </source>
</evidence>
<dbReference type="PANTHER" id="PTHR12821">
    <property type="entry name" value="BYSTIN"/>
    <property type="match status" value="1"/>
</dbReference>
<dbReference type="EMBL" id="CAJOBC010005919">
    <property type="protein sequence ID" value="CAF3880298.1"/>
    <property type="molecule type" value="Genomic_DNA"/>
</dbReference>
<comment type="caution">
    <text evidence="2">The sequence shown here is derived from an EMBL/GenBank/DDBJ whole genome shotgun (WGS) entry which is preliminary data.</text>
</comment>
<dbReference type="GO" id="GO:0006364">
    <property type="term" value="P:rRNA processing"/>
    <property type="evidence" value="ECO:0007669"/>
    <property type="project" value="TreeGrafter"/>
</dbReference>